<proteinExistence type="inferred from homology"/>
<feature type="compositionally biased region" description="Polar residues" evidence="7">
    <location>
        <begin position="189"/>
        <end position="199"/>
    </location>
</feature>
<feature type="compositionally biased region" description="Basic and acidic residues" evidence="7">
    <location>
        <begin position="318"/>
        <end position="333"/>
    </location>
</feature>
<evidence type="ECO:0000256" key="2">
    <source>
        <dbReference type="ARBA" id="ARBA00007163"/>
    </source>
</evidence>
<comment type="caution">
    <text evidence="9">The sequence shown here is derived from an EMBL/GenBank/DDBJ whole genome shotgun (WGS) entry which is preliminary data.</text>
</comment>
<dbReference type="InterPro" id="IPR045314">
    <property type="entry name" value="bZIP_plant_GBF1"/>
</dbReference>
<feature type="compositionally biased region" description="Basic and acidic residues" evidence="7">
    <location>
        <begin position="1"/>
        <end position="16"/>
    </location>
</feature>
<dbReference type="SUPFAM" id="SSF57959">
    <property type="entry name" value="Leucine zipper domain"/>
    <property type="match status" value="1"/>
</dbReference>
<dbReference type="EMBL" id="JAFEMO010000001">
    <property type="protein sequence ID" value="KAH7576472.1"/>
    <property type="molecule type" value="Genomic_DNA"/>
</dbReference>
<dbReference type="Pfam" id="PF00170">
    <property type="entry name" value="bZIP_1"/>
    <property type="match status" value="1"/>
</dbReference>
<evidence type="ECO:0000313" key="10">
    <source>
        <dbReference type="Proteomes" id="UP000827721"/>
    </source>
</evidence>
<keyword evidence="3" id="KW-0805">Transcription regulation</keyword>
<evidence type="ECO:0000256" key="4">
    <source>
        <dbReference type="ARBA" id="ARBA00023125"/>
    </source>
</evidence>
<keyword evidence="4" id="KW-0238">DNA-binding</keyword>
<accession>A0ABQ8III4</accession>
<dbReference type="InterPro" id="IPR046347">
    <property type="entry name" value="bZIP_sf"/>
</dbReference>
<gene>
    <name evidence="9" type="ORF">JRO89_XS01G0076200</name>
</gene>
<dbReference type="PROSITE" id="PS50217">
    <property type="entry name" value="BZIP"/>
    <property type="match status" value="1"/>
</dbReference>
<dbReference type="CDD" id="cd14702">
    <property type="entry name" value="bZIP_plant_GBF1"/>
    <property type="match status" value="1"/>
</dbReference>
<dbReference type="SMART" id="SM00338">
    <property type="entry name" value="BRLZ"/>
    <property type="match status" value="1"/>
</dbReference>
<evidence type="ECO:0000256" key="7">
    <source>
        <dbReference type="SAM" id="MobiDB-lite"/>
    </source>
</evidence>
<feature type="compositionally biased region" description="Basic and acidic residues" evidence="7">
    <location>
        <begin position="373"/>
        <end position="395"/>
    </location>
</feature>
<dbReference type="Pfam" id="PF07777">
    <property type="entry name" value="MFMR"/>
    <property type="match status" value="1"/>
</dbReference>
<feature type="compositionally biased region" description="Polar residues" evidence="7">
    <location>
        <begin position="147"/>
        <end position="173"/>
    </location>
</feature>
<reference evidence="9 10" key="1">
    <citation type="submission" date="2021-02" db="EMBL/GenBank/DDBJ databases">
        <title>Plant Genome Project.</title>
        <authorList>
            <person name="Zhang R.-G."/>
        </authorList>
    </citation>
    <scope>NUCLEOTIDE SEQUENCE [LARGE SCALE GENOMIC DNA]</scope>
    <source>
        <tissue evidence="9">Leaves</tissue>
    </source>
</reference>
<comment type="subcellular location">
    <subcellularLocation>
        <location evidence="1">Nucleus</location>
    </subcellularLocation>
</comment>
<protein>
    <recommendedName>
        <fullName evidence="8">BZIP domain-containing protein</fullName>
    </recommendedName>
</protein>
<feature type="region of interest" description="Disordered" evidence="7">
    <location>
        <begin position="1"/>
        <end position="42"/>
    </location>
</feature>
<dbReference type="Proteomes" id="UP000827721">
    <property type="component" value="Unassembled WGS sequence"/>
</dbReference>
<dbReference type="Pfam" id="PF16596">
    <property type="entry name" value="MFMR_assoc"/>
    <property type="match status" value="1"/>
</dbReference>
<evidence type="ECO:0000256" key="1">
    <source>
        <dbReference type="ARBA" id="ARBA00004123"/>
    </source>
</evidence>
<keyword evidence="10" id="KW-1185">Reference proteome</keyword>
<dbReference type="PANTHER" id="PTHR45967:SF2">
    <property type="entry name" value="BZIP TRANSCRIPTION FACTOR 68"/>
    <property type="match status" value="1"/>
</dbReference>
<comment type="similarity">
    <text evidence="2">Belongs to the bZIP family.</text>
</comment>
<evidence type="ECO:0000313" key="9">
    <source>
        <dbReference type="EMBL" id="KAH7576472.1"/>
    </source>
</evidence>
<keyword evidence="5" id="KW-0804">Transcription</keyword>
<feature type="region of interest" description="Disordered" evidence="7">
    <location>
        <begin position="117"/>
        <end position="232"/>
    </location>
</feature>
<feature type="region of interest" description="Disordered" evidence="7">
    <location>
        <begin position="309"/>
        <end position="333"/>
    </location>
</feature>
<feature type="domain" description="BZIP" evidence="8">
    <location>
        <begin position="309"/>
        <end position="372"/>
    </location>
</feature>
<feature type="region of interest" description="Disordered" evidence="7">
    <location>
        <begin position="373"/>
        <end position="409"/>
    </location>
</feature>
<dbReference type="InterPro" id="IPR012900">
    <property type="entry name" value="MFMR"/>
</dbReference>
<evidence type="ECO:0000256" key="6">
    <source>
        <dbReference type="ARBA" id="ARBA00023242"/>
    </source>
</evidence>
<keyword evidence="6" id="KW-0539">Nucleus</keyword>
<dbReference type="Gene3D" id="1.20.5.170">
    <property type="match status" value="1"/>
</dbReference>
<dbReference type="InterPro" id="IPR004827">
    <property type="entry name" value="bZIP"/>
</dbReference>
<feature type="compositionally biased region" description="Basic and acidic residues" evidence="7">
    <location>
        <begin position="128"/>
        <end position="140"/>
    </location>
</feature>
<feature type="compositionally biased region" description="Polar residues" evidence="7">
    <location>
        <begin position="396"/>
        <end position="409"/>
    </location>
</feature>
<sequence length="409" mass="43554">MGSSEVDKQAKDKEAKTPPPATTTQDQTSTTNTATVNPDWSGFQAYSPIPPHGFLASSPQAHPYMWGVQHIMPPYGTPPHPYVAMYPHGGIYAHPSIPPGSYPFSPFAMPSPNGIVEASGNTPGSIEADGKQSDVKEKLPIKRSKGSLGSLNMITGKNNELGKTSGASANGAYSKSAESASEGTSEGSDANSQNGSQLKSGCRQDSGEGDTSQNGSSMHGSQNGGPNTPHTMVNQTMAIMPMSAAGAPGAVPGPTTNLNIGMDYWGPPPATNIPAIRGKVPSAPVAGGIVTAGSRDSVQSQLWLQDERELKRQRRKQSNRESARRSRLRKQAECDELAQRAEALKEENTNLRAEVNRIRSEYEQLLAENASLKERLGEVPEDDLRSGRNEQHLKDTQQTGQSELVQSGL</sequence>
<dbReference type="InterPro" id="IPR044827">
    <property type="entry name" value="GBF-like"/>
</dbReference>
<evidence type="ECO:0000256" key="5">
    <source>
        <dbReference type="ARBA" id="ARBA00023163"/>
    </source>
</evidence>
<dbReference type="PANTHER" id="PTHR45967">
    <property type="entry name" value="G-BOX-BINDING FACTOR 3-RELATED"/>
    <property type="match status" value="1"/>
</dbReference>
<name>A0ABQ8III4_9ROSI</name>
<evidence type="ECO:0000256" key="3">
    <source>
        <dbReference type="ARBA" id="ARBA00023015"/>
    </source>
</evidence>
<evidence type="ECO:0000259" key="8">
    <source>
        <dbReference type="PROSITE" id="PS50217"/>
    </source>
</evidence>
<feature type="compositionally biased region" description="Low complexity" evidence="7">
    <location>
        <begin position="174"/>
        <end position="188"/>
    </location>
</feature>
<feature type="compositionally biased region" description="Low complexity" evidence="7">
    <location>
        <begin position="22"/>
        <end position="39"/>
    </location>
</feature>
<dbReference type="PROSITE" id="PS00036">
    <property type="entry name" value="BZIP_BASIC"/>
    <property type="match status" value="1"/>
</dbReference>
<organism evidence="9 10">
    <name type="scientific">Xanthoceras sorbifolium</name>
    <dbReference type="NCBI Taxonomy" id="99658"/>
    <lineage>
        <taxon>Eukaryota</taxon>
        <taxon>Viridiplantae</taxon>
        <taxon>Streptophyta</taxon>
        <taxon>Embryophyta</taxon>
        <taxon>Tracheophyta</taxon>
        <taxon>Spermatophyta</taxon>
        <taxon>Magnoliopsida</taxon>
        <taxon>eudicotyledons</taxon>
        <taxon>Gunneridae</taxon>
        <taxon>Pentapetalae</taxon>
        <taxon>rosids</taxon>
        <taxon>malvids</taxon>
        <taxon>Sapindales</taxon>
        <taxon>Sapindaceae</taxon>
        <taxon>Xanthoceroideae</taxon>
        <taxon>Xanthoceras</taxon>
    </lineage>
</organism>
<feature type="compositionally biased region" description="Polar residues" evidence="7">
    <location>
        <begin position="209"/>
        <end position="232"/>
    </location>
</feature>